<dbReference type="GO" id="GO:0005667">
    <property type="term" value="C:transcription regulator complex"/>
    <property type="evidence" value="ECO:0007669"/>
    <property type="project" value="TreeGrafter"/>
</dbReference>
<feature type="compositionally biased region" description="Basic residues" evidence="6">
    <location>
        <begin position="278"/>
        <end position="289"/>
    </location>
</feature>
<dbReference type="SMART" id="SM00355">
    <property type="entry name" value="ZnF_C2H2"/>
    <property type="match status" value="2"/>
</dbReference>
<comment type="caution">
    <text evidence="8">The sequence shown here is derived from an EMBL/GenBank/DDBJ whole genome shotgun (WGS) entry which is preliminary data.</text>
</comment>
<dbReference type="PROSITE" id="PS00028">
    <property type="entry name" value="ZINC_FINGER_C2H2_1"/>
    <property type="match status" value="2"/>
</dbReference>
<feature type="compositionally biased region" description="Polar residues" evidence="6">
    <location>
        <begin position="20"/>
        <end position="49"/>
    </location>
</feature>
<dbReference type="SUPFAM" id="SSF57667">
    <property type="entry name" value="beta-beta-alpha zinc fingers"/>
    <property type="match status" value="1"/>
</dbReference>
<organism evidence="8 9">
    <name type="scientific">Mortierella alpina</name>
    <name type="common">Oleaginous fungus</name>
    <name type="synonym">Mortierella renispora</name>
    <dbReference type="NCBI Taxonomy" id="64518"/>
    <lineage>
        <taxon>Eukaryota</taxon>
        <taxon>Fungi</taxon>
        <taxon>Fungi incertae sedis</taxon>
        <taxon>Mucoromycota</taxon>
        <taxon>Mortierellomycotina</taxon>
        <taxon>Mortierellomycetes</taxon>
        <taxon>Mortierellales</taxon>
        <taxon>Mortierellaceae</taxon>
        <taxon>Mortierella</taxon>
    </lineage>
</organism>
<dbReference type="PANTHER" id="PTHR14003:SF19">
    <property type="entry name" value="YY2 TRANSCRIPTION FACTOR"/>
    <property type="match status" value="1"/>
</dbReference>
<protein>
    <recommendedName>
        <fullName evidence="7">C2H2-type domain-containing protein</fullName>
    </recommendedName>
</protein>
<keyword evidence="2" id="KW-0677">Repeat</keyword>
<dbReference type="PANTHER" id="PTHR14003">
    <property type="entry name" value="TRANSCRIPTIONAL REPRESSOR PROTEIN YY"/>
    <property type="match status" value="1"/>
</dbReference>
<dbReference type="Pfam" id="PF00096">
    <property type="entry name" value="zf-C2H2"/>
    <property type="match status" value="2"/>
</dbReference>
<keyword evidence="1" id="KW-0479">Metal-binding</keyword>
<dbReference type="GO" id="GO:0000978">
    <property type="term" value="F:RNA polymerase II cis-regulatory region sequence-specific DNA binding"/>
    <property type="evidence" value="ECO:0007669"/>
    <property type="project" value="TreeGrafter"/>
</dbReference>
<name>A0A9P8D3F3_MORAP</name>
<feature type="region of interest" description="Disordered" evidence="6">
    <location>
        <begin position="273"/>
        <end position="320"/>
    </location>
</feature>
<dbReference type="AlphaFoldDB" id="A0A9P8D3F3"/>
<evidence type="ECO:0000259" key="7">
    <source>
        <dbReference type="PROSITE" id="PS50157"/>
    </source>
</evidence>
<feature type="region of interest" description="Disordered" evidence="6">
    <location>
        <begin position="1"/>
        <end position="87"/>
    </location>
</feature>
<gene>
    <name evidence="8" type="ORF">KVV02_000241</name>
</gene>
<dbReference type="PROSITE" id="PS50157">
    <property type="entry name" value="ZINC_FINGER_C2H2_2"/>
    <property type="match status" value="2"/>
</dbReference>
<dbReference type="GO" id="GO:0000981">
    <property type="term" value="F:DNA-binding transcription factor activity, RNA polymerase II-specific"/>
    <property type="evidence" value="ECO:0007669"/>
    <property type="project" value="UniProtKB-ARBA"/>
</dbReference>
<evidence type="ECO:0000256" key="4">
    <source>
        <dbReference type="ARBA" id="ARBA00022833"/>
    </source>
</evidence>
<feature type="compositionally biased region" description="Low complexity" evidence="6">
    <location>
        <begin position="1"/>
        <end position="19"/>
    </location>
</feature>
<feature type="compositionally biased region" description="Low complexity" evidence="6">
    <location>
        <begin position="50"/>
        <end position="76"/>
    </location>
</feature>
<keyword evidence="4" id="KW-0862">Zinc</keyword>
<evidence type="ECO:0000256" key="1">
    <source>
        <dbReference type="ARBA" id="ARBA00022723"/>
    </source>
</evidence>
<evidence type="ECO:0000313" key="9">
    <source>
        <dbReference type="Proteomes" id="UP000717515"/>
    </source>
</evidence>
<dbReference type="Proteomes" id="UP000717515">
    <property type="component" value="Unassembled WGS sequence"/>
</dbReference>
<accession>A0A9P8D3F3</accession>
<feature type="domain" description="C2H2-type" evidence="7">
    <location>
        <begin position="391"/>
        <end position="421"/>
    </location>
</feature>
<reference evidence="8" key="1">
    <citation type="submission" date="2021-07" db="EMBL/GenBank/DDBJ databases">
        <title>Draft genome of Mortierella alpina, strain LL118, isolated from an aspen leaf litter sample.</title>
        <authorList>
            <person name="Yang S."/>
            <person name="Vinatzer B.A."/>
        </authorList>
    </citation>
    <scope>NUCLEOTIDE SEQUENCE</scope>
    <source>
        <strain evidence="8">LL118</strain>
    </source>
</reference>
<dbReference type="FunFam" id="3.30.160.60:FF:000072">
    <property type="entry name" value="zinc finger protein 143 isoform X1"/>
    <property type="match status" value="1"/>
</dbReference>
<dbReference type="GO" id="GO:0031519">
    <property type="term" value="C:PcG protein complex"/>
    <property type="evidence" value="ECO:0007669"/>
    <property type="project" value="TreeGrafter"/>
</dbReference>
<sequence length="477" mass="52140">MTASALASPALSESSLTSPGSNTQHKAQTSKDQIDQSHNTSSQSAYTMESNNASAPSPAASASSLSSSPSLSHSSPEQTHIHHPVHPLFTPTSAAAQQQHHHLQILGNHPASPAGATFLDMPEDPFMPTRANLLFSDCEYKQEYHEPVYESEQFMSYSTTAPSAEDCQPSSEYVFASQQQQRVKNEFSHDQFANLGGVNASVGPSYMMSAMARSFSDSQLSDISSFDSSAPFSSGQAGLNQATCQSPMSYGNQSQVVYNDDYYASAHQHNLYSQQHSQHYHQHHQHHQHSYSTSSLSSLSEDSPLSSRSSFSSNSSLSLSSSASSIASSTYPLSRTLSEPSIPFFQSNVGSAVIPASGTLPDGTPIIKPTPKRSRGRRVSCNPDSSGGKVFTCRFEDCGKVFKRSEHLKRHVRSIHTMEKPFECPIQNCPKRFSRSDNLNQHIRIHRHNGRGDKNSKAFTAFTPFLQNYSNELLSMS</sequence>
<feature type="compositionally biased region" description="Low complexity" evidence="6">
    <location>
        <begin position="290"/>
        <end position="320"/>
    </location>
</feature>
<dbReference type="InterPro" id="IPR036236">
    <property type="entry name" value="Znf_C2H2_sf"/>
</dbReference>
<evidence type="ECO:0000313" key="8">
    <source>
        <dbReference type="EMBL" id="KAG9327795.1"/>
    </source>
</evidence>
<evidence type="ECO:0000256" key="5">
    <source>
        <dbReference type="PROSITE-ProRule" id="PRU00042"/>
    </source>
</evidence>
<dbReference type="Gene3D" id="3.30.160.60">
    <property type="entry name" value="Classic Zinc Finger"/>
    <property type="match status" value="2"/>
</dbReference>
<keyword evidence="3 5" id="KW-0863">Zinc-finger</keyword>
<dbReference type="GO" id="GO:0008270">
    <property type="term" value="F:zinc ion binding"/>
    <property type="evidence" value="ECO:0007669"/>
    <property type="project" value="UniProtKB-KW"/>
</dbReference>
<feature type="region of interest" description="Disordered" evidence="6">
    <location>
        <begin position="360"/>
        <end position="381"/>
    </location>
</feature>
<evidence type="ECO:0000256" key="2">
    <source>
        <dbReference type="ARBA" id="ARBA00022737"/>
    </source>
</evidence>
<feature type="domain" description="C2H2-type" evidence="7">
    <location>
        <begin position="422"/>
        <end position="453"/>
    </location>
</feature>
<dbReference type="EMBL" id="JAIFTL010000001">
    <property type="protein sequence ID" value="KAG9327795.1"/>
    <property type="molecule type" value="Genomic_DNA"/>
</dbReference>
<dbReference type="InterPro" id="IPR013087">
    <property type="entry name" value="Znf_C2H2_type"/>
</dbReference>
<evidence type="ECO:0000256" key="3">
    <source>
        <dbReference type="ARBA" id="ARBA00022771"/>
    </source>
</evidence>
<dbReference type="GO" id="GO:0000785">
    <property type="term" value="C:chromatin"/>
    <property type="evidence" value="ECO:0007669"/>
    <property type="project" value="TreeGrafter"/>
</dbReference>
<proteinExistence type="predicted"/>
<evidence type="ECO:0000256" key="6">
    <source>
        <dbReference type="SAM" id="MobiDB-lite"/>
    </source>
</evidence>